<feature type="transmembrane region" description="Helical" evidence="7">
    <location>
        <begin position="186"/>
        <end position="211"/>
    </location>
</feature>
<dbReference type="PROSITE" id="PS50928">
    <property type="entry name" value="ABC_TM1"/>
    <property type="match status" value="1"/>
</dbReference>
<name>A0A853BWL0_9ACTN</name>
<feature type="transmembrane region" description="Helical" evidence="7">
    <location>
        <begin position="143"/>
        <end position="165"/>
    </location>
</feature>
<keyword evidence="3" id="KW-1003">Cell membrane</keyword>
<evidence type="ECO:0000256" key="3">
    <source>
        <dbReference type="ARBA" id="ARBA00022475"/>
    </source>
</evidence>
<evidence type="ECO:0000256" key="2">
    <source>
        <dbReference type="ARBA" id="ARBA00022448"/>
    </source>
</evidence>
<comment type="similarity">
    <text evidence="7">Belongs to the binding-protein-dependent transport system permease family.</text>
</comment>
<evidence type="ECO:0000256" key="1">
    <source>
        <dbReference type="ARBA" id="ARBA00004651"/>
    </source>
</evidence>
<keyword evidence="5 7" id="KW-1133">Transmembrane helix</keyword>
<reference evidence="9 10" key="1">
    <citation type="submission" date="2020-07" db="EMBL/GenBank/DDBJ databases">
        <title>Sequencing the genomes of 1000 actinobacteria strains.</title>
        <authorList>
            <person name="Klenk H.-P."/>
        </authorList>
    </citation>
    <scope>NUCLEOTIDE SEQUENCE [LARGE SCALE GENOMIC DNA]</scope>
    <source>
        <strain evidence="9 10">DSM 45927</strain>
    </source>
</reference>
<dbReference type="InterPro" id="IPR035906">
    <property type="entry name" value="MetI-like_sf"/>
</dbReference>
<dbReference type="Gene3D" id="1.10.3720.10">
    <property type="entry name" value="MetI-like"/>
    <property type="match status" value="1"/>
</dbReference>
<gene>
    <name evidence="9" type="ORF">HNR12_004849</name>
</gene>
<dbReference type="CDD" id="cd06261">
    <property type="entry name" value="TM_PBP2"/>
    <property type="match status" value="1"/>
</dbReference>
<dbReference type="GO" id="GO:0005886">
    <property type="term" value="C:plasma membrane"/>
    <property type="evidence" value="ECO:0007669"/>
    <property type="project" value="UniProtKB-SubCell"/>
</dbReference>
<dbReference type="PANTHER" id="PTHR32243:SF18">
    <property type="entry name" value="INNER MEMBRANE ABC TRANSPORTER PERMEASE PROTEIN YCJP"/>
    <property type="match status" value="1"/>
</dbReference>
<comment type="subcellular location">
    <subcellularLocation>
        <location evidence="1 7">Cell membrane</location>
        <topology evidence="1 7">Multi-pass membrane protein</topology>
    </subcellularLocation>
</comment>
<evidence type="ECO:0000313" key="9">
    <source>
        <dbReference type="EMBL" id="NYI98572.1"/>
    </source>
</evidence>
<organism evidence="9 10">
    <name type="scientific">Streptomonospora nanhaiensis</name>
    <dbReference type="NCBI Taxonomy" id="1323731"/>
    <lineage>
        <taxon>Bacteria</taxon>
        <taxon>Bacillati</taxon>
        <taxon>Actinomycetota</taxon>
        <taxon>Actinomycetes</taxon>
        <taxon>Streptosporangiales</taxon>
        <taxon>Nocardiopsidaceae</taxon>
        <taxon>Streptomonospora</taxon>
    </lineage>
</organism>
<dbReference type="InterPro" id="IPR000515">
    <property type="entry name" value="MetI-like"/>
</dbReference>
<keyword evidence="4 7" id="KW-0812">Transmembrane</keyword>
<evidence type="ECO:0000256" key="4">
    <source>
        <dbReference type="ARBA" id="ARBA00022692"/>
    </source>
</evidence>
<evidence type="ECO:0000256" key="7">
    <source>
        <dbReference type="RuleBase" id="RU363032"/>
    </source>
</evidence>
<dbReference type="AlphaFoldDB" id="A0A853BWL0"/>
<dbReference type="PANTHER" id="PTHR32243">
    <property type="entry name" value="MALTOSE TRANSPORT SYSTEM PERMEASE-RELATED"/>
    <property type="match status" value="1"/>
</dbReference>
<dbReference type="EMBL" id="JACCFO010000001">
    <property type="protein sequence ID" value="NYI98572.1"/>
    <property type="molecule type" value="Genomic_DNA"/>
</dbReference>
<dbReference type="InterPro" id="IPR050901">
    <property type="entry name" value="BP-dep_ABC_trans_perm"/>
</dbReference>
<dbReference type="Proteomes" id="UP000575985">
    <property type="component" value="Unassembled WGS sequence"/>
</dbReference>
<feature type="transmembrane region" description="Helical" evidence="7">
    <location>
        <begin position="244"/>
        <end position="265"/>
    </location>
</feature>
<dbReference type="Pfam" id="PF00528">
    <property type="entry name" value="BPD_transp_1"/>
    <property type="match status" value="1"/>
</dbReference>
<evidence type="ECO:0000313" key="10">
    <source>
        <dbReference type="Proteomes" id="UP000575985"/>
    </source>
</evidence>
<accession>A0A853BWL0</accession>
<evidence type="ECO:0000259" key="8">
    <source>
        <dbReference type="PROSITE" id="PS50928"/>
    </source>
</evidence>
<comment type="caution">
    <text evidence="9">The sequence shown here is derived from an EMBL/GenBank/DDBJ whole genome shotgun (WGS) entry which is preliminary data.</text>
</comment>
<proteinExistence type="inferred from homology"/>
<sequence length="280" mass="30186">MRARPRGARGAAAAAARWAAVAALLAFTLFPAYFMVVSAVSERPRTGTDSLLPTSFTLENFRHVLQEAGFLGYLGNSLAVAGLTVAGSSLLALLAAVAVARFRFRLRTTVLVMVLTVQMVPLEALVIPLFLQVRDLRMLNSLLGLSVVYIALALPFAIWMLRGFVAAVPAEVEEAAYIDGASWGRMFWSVLFPLVAPGLVATGIFSFITAWNEFILALTFMNEADRYTVAVGLRQFFGQYTTDWGAVMAASTVITLPVMVFFLIVQRGLVAGLVQGAVKG</sequence>
<evidence type="ECO:0000256" key="5">
    <source>
        <dbReference type="ARBA" id="ARBA00022989"/>
    </source>
</evidence>
<keyword evidence="2 7" id="KW-0813">Transport</keyword>
<feature type="transmembrane region" description="Helical" evidence="7">
    <location>
        <begin position="110"/>
        <end position="131"/>
    </location>
</feature>
<protein>
    <submittedName>
        <fullName evidence="9">N,N'-diacetylchitobiose transport system permease protein</fullName>
    </submittedName>
</protein>
<keyword evidence="10" id="KW-1185">Reference proteome</keyword>
<dbReference type="SUPFAM" id="SSF161098">
    <property type="entry name" value="MetI-like"/>
    <property type="match status" value="1"/>
</dbReference>
<feature type="domain" description="ABC transmembrane type-1" evidence="8">
    <location>
        <begin position="74"/>
        <end position="265"/>
    </location>
</feature>
<dbReference type="GO" id="GO:0055085">
    <property type="term" value="P:transmembrane transport"/>
    <property type="evidence" value="ECO:0007669"/>
    <property type="project" value="InterPro"/>
</dbReference>
<evidence type="ECO:0000256" key="6">
    <source>
        <dbReference type="ARBA" id="ARBA00023136"/>
    </source>
</evidence>
<feature type="transmembrane region" description="Helical" evidence="7">
    <location>
        <begin position="78"/>
        <end position="98"/>
    </location>
</feature>
<keyword evidence="6 7" id="KW-0472">Membrane</keyword>